<dbReference type="STRING" id="857265.WG78_14640"/>
<dbReference type="PATRIC" id="fig|857265.3.peg.3010"/>
<keyword evidence="11" id="KW-1185">Reference proteome</keyword>
<dbReference type="AlphaFoldDB" id="A0A0N1JSJ5"/>
<accession>A0A0N1JSJ5</accession>
<evidence type="ECO:0000259" key="9">
    <source>
        <dbReference type="Pfam" id="PF04239"/>
    </source>
</evidence>
<dbReference type="EMBL" id="LAQT01000010">
    <property type="protein sequence ID" value="KPC52305.1"/>
    <property type="molecule type" value="Genomic_DNA"/>
</dbReference>
<dbReference type="PANTHER" id="PTHR34582">
    <property type="entry name" value="UPF0702 TRANSMEMBRANE PROTEIN YCAP"/>
    <property type="match status" value="1"/>
</dbReference>
<dbReference type="GO" id="GO:0005886">
    <property type="term" value="C:plasma membrane"/>
    <property type="evidence" value="ECO:0007669"/>
    <property type="project" value="UniProtKB-SubCell"/>
</dbReference>
<evidence type="ECO:0000256" key="6">
    <source>
        <dbReference type="ARBA" id="ARBA00023136"/>
    </source>
</evidence>
<evidence type="ECO:0000256" key="5">
    <source>
        <dbReference type="ARBA" id="ARBA00022989"/>
    </source>
</evidence>
<keyword evidence="6 8" id="KW-0472">Membrane</keyword>
<proteinExistence type="inferred from homology"/>
<dbReference type="OrthoDB" id="9793799at2"/>
<keyword evidence="3" id="KW-1003">Cell membrane</keyword>
<feature type="region of interest" description="Disordered" evidence="7">
    <location>
        <begin position="139"/>
        <end position="171"/>
    </location>
</feature>
<sequence>MPQISELIDFVFGSGHEINAGQMAARAVGFFFITLVLIRIAGRRSFGQRSAFDAGLSILLGAILSRAVVAATPVVPTICACAALALTHRAMAWLSVRYPWVGGVMDGDTRRLVNDGELDKQEMRRGLLSQEDLAEAMRQQGDPLGGPLKEAWLERSGKISIRQSSTRDARE</sequence>
<reference evidence="10 11" key="1">
    <citation type="submission" date="2015-07" db="EMBL/GenBank/DDBJ databases">
        <title>Draft genome sequence of the Amantichitinum ursilacus IGB-41, a new chitin-degrading bacterium.</title>
        <authorList>
            <person name="Kirstahler P."/>
            <person name="Guenther M."/>
            <person name="Grumaz C."/>
            <person name="Rupp S."/>
            <person name="Zibek S."/>
            <person name="Sohn K."/>
        </authorList>
    </citation>
    <scope>NUCLEOTIDE SEQUENCE [LARGE SCALE GENOMIC DNA]</scope>
    <source>
        <strain evidence="10 11">IGB-41</strain>
    </source>
</reference>
<organism evidence="10 11">
    <name type="scientific">Amantichitinum ursilacus</name>
    <dbReference type="NCBI Taxonomy" id="857265"/>
    <lineage>
        <taxon>Bacteria</taxon>
        <taxon>Pseudomonadati</taxon>
        <taxon>Pseudomonadota</taxon>
        <taxon>Betaproteobacteria</taxon>
        <taxon>Neisseriales</taxon>
        <taxon>Chitinibacteraceae</taxon>
        <taxon>Amantichitinum</taxon>
    </lineage>
</organism>
<evidence type="ECO:0000256" key="2">
    <source>
        <dbReference type="ARBA" id="ARBA00006448"/>
    </source>
</evidence>
<feature type="domain" description="YetF C-terminal" evidence="9">
    <location>
        <begin position="100"/>
        <end position="166"/>
    </location>
</feature>
<evidence type="ECO:0000256" key="7">
    <source>
        <dbReference type="SAM" id="MobiDB-lite"/>
    </source>
</evidence>
<dbReference type="Proteomes" id="UP000037939">
    <property type="component" value="Unassembled WGS sequence"/>
</dbReference>
<name>A0A0N1JSJ5_9NEIS</name>
<feature type="transmembrane region" description="Helical" evidence="8">
    <location>
        <begin position="23"/>
        <end position="42"/>
    </location>
</feature>
<gene>
    <name evidence="10" type="ORF">WG78_14640</name>
</gene>
<evidence type="ECO:0000313" key="11">
    <source>
        <dbReference type="Proteomes" id="UP000037939"/>
    </source>
</evidence>
<evidence type="ECO:0000256" key="1">
    <source>
        <dbReference type="ARBA" id="ARBA00004651"/>
    </source>
</evidence>
<keyword evidence="5 8" id="KW-1133">Transmembrane helix</keyword>
<comment type="caution">
    <text evidence="10">The sequence shown here is derived from an EMBL/GenBank/DDBJ whole genome shotgun (WGS) entry which is preliminary data.</text>
</comment>
<dbReference type="RefSeq" id="WP_053938541.1">
    <property type="nucleotide sequence ID" value="NZ_LAQT01000010.1"/>
</dbReference>
<dbReference type="InterPro" id="IPR023090">
    <property type="entry name" value="UPF0702_alpha/beta_dom_sf"/>
</dbReference>
<evidence type="ECO:0000256" key="8">
    <source>
        <dbReference type="SAM" id="Phobius"/>
    </source>
</evidence>
<comment type="subcellular location">
    <subcellularLocation>
        <location evidence="1">Cell membrane</location>
        <topology evidence="1">Multi-pass membrane protein</topology>
    </subcellularLocation>
</comment>
<evidence type="ECO:0000256" key="4">
    <source>
        <dbReference type="ARBA" id="ARBA00022692"/>
    </source>
</evidence>
<dbReference type="PANTHER" id="PTHR34582:SF6">
    <property type="entry name" value="UPF0702 TRANSMEMBRANE PROTEIN YCAP"/>
    <property type="match status" value="1"/>
</dbReference>
<dbReference type="InterPro" id="IPR007353">
    <property type="entry name" value="DUF421"/>
</dbReference>
<comment type="similarity">
    <text evidence="2">Belongs to the UPF0702 family.</text>
</comment>
<dbReference type="Pfam" id="PF04239">
    <property type="entry name" value="DUF421"/>
    <property type="match status" value="1"/>
</dbReference>
<evidence type="ECO:0000256" key="3">
    <source>
        <dbReference type="ARBA" id="ARBA00022475"/>
    </source>
</evidence>
<evidence type="ECO:0000313" key="10">
    <source>
        <dbReference type="EMBL" id="KPC52305.1"/>
    </source>
</evidence>
<dbReference type="Gene3D" id="3.30.240.20">
    <property type="entry name" value="bsu07140 like domains"/>
    <property type="match status" value="1"/>
</dbReference>
<keyword evidence="4 8" id="KW-0812">Transmembrane</keyword>
<protein>
    <recommendedName>
        <fullName evidence="9">YetF C-terminal domain-containing protein</fullName>
    </recommendedName>
</protein>